<evidence type="ECO:0000313" key="3">
    <source>
        <dbReference type="Proteomes" id="UP001432099"/>
    </source>
</evidence>
<dbReference type="PROSITE" id="PS52034">
    <property type="entry name" value="PEPTIDASE_M32"/>
    <property type="match status" value="1"/>
</dbReference>
<name>A0ABN6ZG33_9FIRM</name>
<dbReference type="PANTHER" id="PTHR34217:SF1">
    <property type="entry name" value="CARBOXYPEPTIDASE 1"/>
    <property type="match status" value="1"/>
</dbReference>
<comment type="function">
    <text evidence="1">Broad specificity carboxypetidase that releases amino acids sequentially from the C-terminus, including neutral, aromatic, polar and basic residues.</text>
</comment>
<keyword evidence="1" id="KW-0645">Protease</keyword>
<dbReference type="Gene3D" id="1.10.1370.30">
    <property type="match status" value="1"/>
</dbReference>
<dbReference type="EC" id="3.4.17.19" evidence="1"/>
<keyword evidence="1" id="KW-0479">Metal-binding</keyword>
<evidence type="ECO:0000313" key="2">
    <source>
        <dbReference type="EMBL" id="BEH90778.1"/>
    </source>
</evidence>
<keyword evidence="1 2" id="KW-0121">Carboxypeptidase</keyword>
<dbReference type="GO" id="GO:0004180">
    <property type="term" value="F:carboxypeptidase activity"/>
    <property type="evidence" value="ECO:0007669"/>
    <property type="project" value="UniProtKB-KW"/>
</dbReference>
<dbReference type="PANTHER" id="PTHR34217">
    <property type="entry name" value="METAL-DEPENDENT CARBOXYPEPTIDASE"/>
    <property type="match status" value="1"/>
</dbReference>
<dbReference type="CDD" id="cd06460">
    <property type="entry name" value="M32_Taq"/>
    <property type="match status" value="1"/>
</dbReference>
<keyword evidence="1" id="KW-0482">Metalloprotease</keyword>
<comment type="similarity">
    <text evidence="1">Belongs to the peptidase M32 family.</text>
</comment>
<comment type="catalytic activity">
    <reaction evidence="1">
        <text>Release of a C-terminal amino acid with broad specificity, except for -Pro.</text>
        <dbReference type="EC" id="3.4.17.19"/>
    </reaction>
</comment>
<sequence length="500" mass="58617">MDREKALRFLKEQRKLMNYMNSTLSVVSWDTEVMAPEEAIDYRSEVIGYLSSNYHQLTTDYRIEQALGVLLSEEDKFNLYEQRLIEEFYNIYYKNKKIPESLQKELSMATAISNKSWKRAKEKGDYELFKPHLARVIDLLKQQAVCVGYEGHIYNAFLDNFEKGMTVEELDEIFADLKEGLVKLLAELKEAKQLSFRRPKGPFSKESQSQLALYILNQMGYRIHEAGRLDETEHPFTAFLGPKDIRITTHYYENSIEGALFSTIHEGGHAIYDQNMPHDWAEYGVNEAPSMGLHESQSRFYENIIGRSLPFWRAYFPKLQEFMPSYQSVSLEEFYQMINEVSPSLIRTEADEITYSLHIIIRYEIEKLMVSGEVGIDELPMIWNQKYKEYLGVEPKNDAEGLMQDVHWAEGMIGYFPSYALGNLYGAQFYHQMKKELPQLKDEIESGNLSIVFEWLKQNVHSYGKVYTPGQLVEHVTKEPLNPKYFLDYLREKYLNLYHL</sequence>
<protein>
    <recommendedName>
        <fullName evidence="1">Metal-dependent carboxypeptidase</fullName>
        <ecNumber evidence="1">3.4.17.19</ecNumber>
    </recommendedName>
</protein>
<evidence type="ECO:0000256" key="1">
    <source>
        <dbReference type="PIRNR" id="PIRNR006615"/>
    </source>
</evidence>
<dbReference type="Pfam" id="PF02074">
    <property type="entry name" value="Peptidase_M32"/>
    <property type="match status" value="1"/>
</dbReference>
<proteinExistence type="inferred from homology"/>
<keyword evidence="1" id="KW-0378">Hydrolase</keyword>
<dbReference type="SUPFAM" id="SSF55486">
    <property type="entry name" value="Metalloproteases ('zincins'), catalytic domain"/>
    <property type="match status" value="1"/>
</dbReference>
<organism evidence="2 3">
    <name type="scientific">Turicibacter faecis</name>
    <dbReference type="NCBI Taxonomy" id="2963365"/>
    <lineage>
        <taxon>Bacteria</taxon>
        <taxon>Bacillati</taxon>
        <taxon>Bacillota</taxon>
        <taxon>Erysipelotrichia</taxon>
        <taxon>Erysipelotrichales</taxon>
        <taxon>Turicibacteraceae</taxon>
        <taxon>Turicibacter</taxon>
    </lineage>
</organism>
<reference evidence="2" key="1">
    <citation type="journal article" date="2024" name="Int. J. Syst. Evol. Microbiol.">
        <title>Turicibacter faecis sp. nov., isolated from faeces of heart failure mouse model.</title>
        <authorList>
            <person name="Imamura Y."/>
            <person name="Motooka D."/>
            <person name="Nakajima Y."/>
            <person name="Ito S."/>
            <person name="Kitakaze M."/>
            <person name="Iida T."/>
            <person name="Nakamura S."/>
        </authorList>
    </citation>
    <scope>NUCLEOTIDE SEQUENCE</scope>
    <source>
        <strain evidence="2">TC023</strain>
    </source>
</reference>
<dbReference type="PRINTS" id="PR00998">
    <property type="entry name" value="CRBOXYPTASET"/>
</dbReference>
<gene>
    <name evidence="2" type="ORF">T23_08800</name>
</gene>
<accession>A0ABN6ZG33</accession>
<keyword evidence="3" id="KW-1185">Reference proteome</keyword>
<dbReference type="PIRSF" id="PIRSF006615">
    <property type="entry name" value="Zn_crbxpep_Taq"/>
    <property type="match status" value="1"/>
</dbReference>
<dbReference type="InterPro" id="IPR001333">
    <property type="entry name" value="Peptidase_M32_Taq"/>
</dbReference>
<dbReference type="Proteomes" id="UP001432099">
    <property type="component" value="Chromosome"/>
</dbReference>
<dbReference type="EMBL" id="AP028127">
    <property type="protein sequence ID" value="BEH90778.1"/>
    <property type="molecule type" value="Genomic_DNA"/>
</dbReference>